<feature type="region of interest" description="Disordered" evidence="1">
    <location>
        <begin position="690"/>
        <end position="720"/>
    </location>
</feature>
<feature type="region of interest" description="Disordered" evidence="1">
    <location>
        <begin position="536"/>
        <end position="555"/>
    </location>
</feature>
<evidence type="ECO:0000313" key="4">
    <source>
        <dbReference type="Proteomes" id="UP000326268"/>
    </source>
</evidence>
<reference evidence="3 4" key="1">
    <citation type="submission" date="2019-04" db="EMBL/GenBank/DDBJ databases">
        <title>Friends and foes A comparative genomics studyof 23 Aspergillus species from section Flavi.</title>
        <authorList>
            <consortium name="DOE Joint Genome Institute"/>
            <person name="Kjaerbolling I."/>
            <person name="Vesth T."/>
            <person name="Frisvad J.C."/>
            <person name="Nybo J.L."/>
            <person name="Theobald S."/>
            <person name="Kildgaard S."/>
            <person name="Isbrandt T."/>
            <person name="Kuo A."/>
            <person name="Sato A."/>
            <person name="Lyhne E.K."/>
            <person name="Kogle M.E."/>
            <person name="Wiebenga A."/>
            <person name="Kun R.S."/>
            <person name="Lubbers R.J."/>
            <person name="Makela M.R."/>
            <person name="Barry K."/>
            <person name="Chovatia M."/>
            <person name="Clum A."/>
            <person name="Daum C."/>
            <person name="Haridas S."/>
            <person name="He G."/>
            <person name="LaButti K."/>
            <person name="Lipzen A."/>
            <person name="Mondo S."/>
            <person name="Riley R."/>
            <person name="Salamov A."/>
            <person name="Simmons B.A."/>
            <person name="Magnuson J.K."/>
            <person name="Henrissat B."/>
            <person name="Mortensen U.H."/>
            <person name="Larsen T.O."/>
            <person name="Devries R.P."/>
            <person name="Grigoriev I.V."/>
            <person name="Machida M."/>
            <person name="Baker S.E."/>
            <person name="Andersen M.R."/>
        </authorList>
    </citation>
    <scope>NUCLEOTIDE SEQUENCE [LARGE SCALE GENOMIC DNA]</scope>
    <source>
        <strain evidence="3 4">CBS 763.97</strain>
    </source>
</reference>
<sequence length="799" mass="90651">MEQIEMTVPRYFMELLTEIPMDLLRGVLKKSALLSPTQSPTQSPVQSPVQLPIDMLSDVFSEWPRASYGLVWKTISDELLNGLEQRQAGEMISEAKRECAGIPSEDIYHESPTLEQGQIRTLVVFPAANDSDPLVCRLNIESLEETSSPVYAALSYCWGTDLYSSWLYALPPDVPFDRRMQWQDDRWEDLIQQCKGFRIGENLKRALLRLRRDDESITLWVDAICINQKNEEEKTQQLLQMAKVYRMANYVCVWLGEADSDKRSNRAMRFIPKIMDFAFLERAVNDERHAENWYALAELMRDRWFSRRWVVQEISLAKEASVYCGEMAVPWTEFADAVSILVTYQEKIKGLFKGWREGVQTLGEVQSFGANKLLQATTRLFQRDAKGVARKPLKGIEYLVTSLSTFDASKLRDIVYSLVSIASDTYDPVSYDAGQEGDDNNKAYKLAIDYKLDEVEVYRNFVKYCILSSGSLDIICRPWAMPRTGKGRLPSWIRLLRDSEFGEPTEVYNGRKNGEGLLGPVGSPLYKASRGIRFTDTSTKTAPPRKKRKTEADASDAKVVRHMSSMLSVKGFKLAKVEAVSLANASGLISRSSLLDIGGWAGVNESPEEVPDHIWRTLIADRDSEGQVPPTWYQRACLRCLEIADTFYNGDFNIDQLLHGHSDMVRGYLTRIRNVTWNRRFFRALMKAPHTDSAYSPSGQTERDNEVSGSEEEPSFEGGKRQWTENDLFGLCPEATTLGDFICILYGCSVPVILRQSTRDPKCYKVIGECYVHGKMEGEAVEDCKEGKTLGTDEVFGLI</sequence>
<evidence type="ECO:0000259" key="2">
    <source>
        <dbReference type="Pfam" id="PF06985"/>
    </source>
</evidence>
<keyword evidence="4" id="KW-1185">Reference proteome</keyword>
<dbReference type="Proteomes" id="UP000326268">
    <property type="component" value="Unassembled WGS sequence"/>
</dbReference>
<dbReference type="InterPro" id="IPR052895">
    <property type="entry name" value="HetReg/Transcr_Mod"/>
</dbReference>
<dbReference type="PANTHER" id="PTHR24148:SF64">
    <property type="entry name" value="HETEROKARYON INCOMPATIBILITY DOMAIN-CONTAINING PROTEIN"/>
    <property type="match status" value="1"/>
</dbReference>
<dbReference type="PANTHER" id="PTHR24148">
    <property type="entry name" value="ANKYRIN REPEAT DOMAIN-CONTAINING PROTEIN 39 HOMOLOG-RELATED"/>
    <property type="match status" value="1"/>
</dbReference>
<dbReference type="GeneID" id="43651744"/>
<feature type="domain" description="Heterokaryon incompatibility" evidence="2">
    <location>
        <begin position="151"/>
        <end position="313"/>
    </location>
</feature>
<organism evidence="3 4">
    <name type="scientific">Aspergillus caelatus</name>
    <dbReference type="NCBI Taxonomy" id="61420"/>
    <lineage>
        <taxon>Eukaryota</taxon>
        <taxon>Fungi</taxon>
        <taxon>Dikarya</taxon>
        <taxon>Ascomycota</taxon>
        <taxon>Pezizomycotina</taxon>
        <taxon>Eurotiomycetes</taxon>
        <taxon>Eurotiomycetidae</taxon>
        <taxon>Eurotiales</taxon>
        <taxon>Aspergillaceae</taxon>
        <taxon>Aspergillus</taxon>
        <taxon>Aspergillus subgen. Circumdati</taxon>
    </lineage>
</organism>
<proteinExistence type="predicted"/>
<dbReference type="OrthoDB" id="3477286at2759"/>
<dbReference type="InterPro" id="IPR010730">
    <property type="entry name" value="HET"/>
</dbReference>
<dbReference type="AlphaFoldDB" id="A0A5N7A2L6"/>
<protein>
    <submittedName>
        <fullName evidence="3">Heterokaryon incompatibility protein-domain-containing protein</fullName>
    </submittedName>
</protein>
<dbReference type="RefSeq" id="XP_031926520.1">
    <property type="nucleotide sequence ID" value="XM_032067298.1"/>
</dbReference>
<accession>A0A5N7A2L6</accession>
<dbReference type="Pfam" id="PF06985">
    <property type="entry name" value="HET"/>
    <property type="match status" value="1"/>
</dbReference>
<gene>
    <name evidence="3" type="ORF">BDV27DRAFT_129855</name>
</gene>
<name>A0A5N7A2L6_9EURO</name>
<dbReference type="EMBL" id="ML737675">
    <property type="protein sequence ID" value="KAE8363439.1"/>
    <property type="molecule type" value="Genomic_DNA"/>
</dbReference>
<evidence type="ECO:0000313" key="3">
    <source>
        <dbReference type="EMBL" id="KAE8363439.1"/>
    </source>
</evidence>
<evidence type="ECO:0000256" key="1">
    <source>
        <dbReference type="SAM" id="MobiDB-lite"/>
    </source>
</evidence>